<evidence type="ECO:0000256" key="4">
    <source>
        <dbReference type="ARBA" id="ARBA00023136"/>
    </source>
</evidence>
<evidence type="ECO:0000256" key="5">
    <source>
        <dbReference type="SAM" id="MobiDB-lite"/>
    </source>
</evidence>
<keyword evidence="4 6" id="KW-0472">Membrane</keyword>
<dbReference type="PANTHER" id="PTHR30566:SF25">
    <property type="entry name" value="INNER MEMBRANE PROTEIN"/>
    <property type="match status" value="1"/>
</dbReference>
<dbReference type="SUPFAM" id="SSF50182">
    <property type="entry name" value="Sm-like ribonucleoproteins"/>
    <property type="match status" value="1"/>
</dbReference>
<reference evidence="8 9" key="1">
    <citation type="submission" date="2020-08" db="EMBL/GenBank/DDBJ databases">
        <title>A Genomic Blueprint of the Chicken Gut Microbiome.</title>
        <authorList>
            <person name="Gilroy R."/>
            <person name="Ravi A."/>
            <person name="Getino M."/>
            <person name="Pursley I."/>
            <person name="Horton D.L."/>
            <person name="Alikhan N.-F."/>
            <person name="Baker D."/>
            <person name="Gharbi K."/>
            <person name="Hall N."/>
            <person name="Watson M."/>
            <person name="Adriaenssens E.M."/>
            <person name="Foster-Nyarko E."/>
            <person name="Jarju S."/>
            <person name="Secka A."/>
            <person name="Antonio M."/>
            <person name="Oren A."/>
            <person name="Chaudhuri R."/>
            <person name="La Ragione R.M."/>
            <person name="Hildebrand F."/>
            <person name="Pallen M.J."/>
        </authorList>
    </citation>
    <scope>NUCLEOTIDE SEQUENCE [LARGE SCALE GENOMIC DNA]</scope>
    <source>
        <strain evidence="8 9">Sa2CUA1</strain>
    </source>
</reference>
<keyword evidence="9" id="KW-1185">Reference proteome</keyword>
<evidence type="ECO:0000256" key="1">
    <source>
        <dbReference type="ARBA" id="ARBA00004370"/>
    </source>
</evidence>
<feature type="region of interest" description="Disordered" evidence="5">
    <location>
        <begin position="339"/>
        <end position="406"/>
    </location>
</feature>
<feature type="transmembrane region" description="Helical" evidence="6">
    <location>
        <begin position="55"/>
        <end position="73"/>
    </location>
</feature>
<dbReference type="InterPro" id="IPR006685">
    <property type="entry name" value="MscS_channel_2nd"/>
</dbReference>
<evidence type="ECO:0000256" key="2">
    <source>
        <dbReference type="ARBA" id="ARBA00022692"/>
    </source>
</evidence>
<dbReference type="Gene3D" id="1.10.287.1260">
    <property type="match status" value="1"/>
</dbReference>
<dbReference type="Gene3D" id="2.30.30.60">
    <property type="match status" value="1"/>
</dbReference>
<dbReference type="InterPro" id="IPR010920">
    <property type="entry name" value="LSM_dom_sf"/>
</dbReference>
<evidence type="ECO:0000256" key="3">
    <source>
        <dbReference type="ARBA" id="ARBA00022989"/>
    </source>
</evidence>
<evidence type="ECO:0000256" key="6">
    <source>
        <dbReference type="SAM" id="Phobius"/>
    </source>
</evidence>
<feature type="compositionally biased region" description="Basic and acidic residues" evidence="5">
    <location>
        <begin position="340"/>
        <end position="354"/>
    </location>
</feature>
<dbReference type="InterPro" id="IPR023408">
    <property type="entry name" value="MscS_beta-dom_sf"/>
</dbReference>
<feature type="domain" description="Mechanosensitive ion channel MscS" evidence="7">
    <location>
        <begin position="181"/>
        <end position="247"/>
    </location>
</feature>
<dbReference type="Pfam" id="PF00924">
    <property type="entry name" value="MS_channel_2nd"/>
    <property type="match status" value="1"/>
</dbReference>
<dbReference type="Proteomes" id="UP000609874">
    <property type="component" value="Unassembled WGS sequence"/>
</dbReference>
<protein>
    <submittedName>
        <fullName evidence="8">Mechanosensitive ion channel family protein</fullName>
    </submittedName>
</protein>
<feature type="transmembrane region" description="Helical" evidence="6">
    <location>
        <begin position="14"/>
        <end position="34"/>
    </location>
</feature>
<evidence type="ECO:0000259" key="7">
    <source>
        <dbReference type="Pfam" id="PF00924"/>
    </source>
</evidence>
<feature type="compositionally biased region" description="Basic and acidic residues" evidence="5">
    <location>
        <begin position="397"/>
        <end position="406"/>
    </location>
</feature>
<accession>A0ABR8UTG9</accession>
<comment type="subcellular location">
    <subcellularLocation>
        <location evidence="1">Membrane</location>
    </subcellularLocation>
</comment>
<keyword evidence="2 6" id="KW-0812">Transmembrane</keyword>
<feature type="compositionally biased region" description="Polar residues" evidence="5">
    <location>
        <begin position="368"/>
        <end position="377"/>
    </location>
</feature>
<organism evidence="8 9">
    <name type="scientific">Arthrobacter gallicola</name>
    <dbReference type="NCBI Taxonomy" id="2762225"/>
    <lineage>
        <taxon>Bacteria</taxon>
        <taxon>Bacillati</taxon>
        <taxon>Actinomycetota</taxon>
        <taxon>Actinomycetes</taxon>
        <taxon>Micrococcales</taxon>
        <taxon>Micrococcaceae</taxon>
        <taxon>Arthrobacter</taxon>
    </lineage>
</organism>
<name>A0ABR8UTG9_9MICC</name>
<dbReference type="PANTHER" id="PTHR30566">
    <property type="entry name" value="YNAI-RELATED MECHANOSENSITIVE ION CHANNEL"/>
    <property type="match status" value="1"/>
</dbReference>
<feature type="transmembrane region" description="Helical" evidence="6">
    <location>
        <begin position="132"/>
        <end position="153"/>
    </location>
</feature>
<proteinExistence type="predicted"/>
<sequence length="406" mass="44749">MQEFFEVIGPLKPLIAVAAAVLAAFVAARIVRGSTTRIFRKVPRIREVSVLGRNPLRLVLALIGSRIALSATARSESWYGTVDYVLVISLIAALGWLAVVTLLIVEAVVLTKYDTDTKDNRRLRRLKTQIILGRRVAVALVITVAVACVLLTIDEVRALGAGLLASAGLLSIVAGLAVQSTLGNVFAGLQLAFTDAIRVDDVVVVEGQWGKIEEITMTYVVVHIWDDRRMILPSTYFTSTPFENWTRKHSDILGTVELDLDWDTPVTELRGELKRILAGTDLWDGRTSVLQVTDAVQGLVRVRILVSAPDSGTLFDLRCLVRESMVSFLQQNHPAALPRQRFEQLTDSTRDLAPRRRGTRRNPDSGLEDSSTSQLFTGSIDAVERNRSFAGPGADVWEDRGEHTDR</sequence>
<dbReference type="EMBL" id="JACSQD010000004">
    <property type="protein sequence ID" value="MBD7995818.1"/>
    <property type="molecule type" value="Genomic_DNA"/>
</dbReference>
<keyword evidence="3 6" id="KW-1133">Transmembrane helix</keyword>
<comment type="caution">
    <text evidence="8">The sequence shown here is derived from an EMBL/GenBank/DDBJ whole genome shotgun (WGS) entry which is preliminary data.</text>
</comment>
<feature type="transmembrane region" description="Helical" evidence="6">
    <location>
        <begin position="85"/>
        <end position="111"/>
    </location>
</feature>
<evidence type="ECO:0000313" key="8">
    <source>
        <dbReference type="EMBL" id="MBD7995818.1"/>
    </source>
</evidence>
<gene>
    <name evidence="8" type="ORF">H9639_10965</name>
</gene>
<evidence type="ECO:0000313" key="9">
    <source>
        <dbReference type="Proteomes" id="UP000609874"/>
    </source>
</evidence>
<feature type="transmembrane region" description="Helical" evidence="6">
    <location>
        <begin position="159"/>
        <end position="178"/>
    </location>
</feature>
<dbReference type="RefSeq" id="WP_191808098.1">
    <property type="nucleotide sequence ID" value="NZ_JACSQD010000004.1"/>
</dbReference>